<keyword evidence="3 7" id="KW-0812">Transmembrane</keyword>
<accession>A0A9P4KAN1</accession>
<evidence type="ECO:0000256" key="4">
    <source>
        <dbReference type="ARBA" id="ARBA00022989"/>
    </source>
</evidence>
<evidence type="ECO:0000313" key="10">
    <source>
        <dbReference type="Proteomes" id="UP000800093"/>
    </source>
</evidence>
<evidence type="ECO:0000256" key="1">
    <source>
        <dbReference type="ARBA" id="ARBA00004651"/>
    </source>
</evidence>
<dbReference type="Pfam" id="PF02656">
    <property type="entry name" value="DUF202"/>
    <property type="match status" value="1"/>
</dbReference>
<dbReference type="EMBL" id="ML986639">
    <property type="protein sequence ID" value="KAF2262549.1"/>
    <property type="molecule type" value="Genomic_DNA"/>
</dbReference>
<evidence type="ECO:0000256" key="2">
    <source>
        <dbReference type="ARBA" id="ARBA00022475"/>
    </source>
</evidence>
<evidence type="ECO:0000256" key="3">
    <source>
        <dbReference type="ARBA" id="ARBA00022692"/>
    </source>
</evidence>
<evidence type="ECO:0000259" key="8">
    <source>
        <dbReference type="Pfam" id="PF02656"/>
    </source>
</evidence>
<dbReference type="PANTHER" id="PTHR34187:SF2">
    <property type="entry name" value="DUF202 DOMAIN-CONTAINING PROTEIN"/>
    <property type="match status" value="1"/>
</dbReference>
<feature type="region of interest" description="Disordered" evidence="6">
    <location>
        <begin position="63"/>
        <end position="91"/>
    </location>
</feature>
<feature type="domain" description="DUF202" evidence="8">
    <location>
        <begin position="20"/>
        <end position="121"/>
    </location>
</feature>
<feature type="compositionally biased region" description="Low complexity" evidence="6">
    <location>
        <begin position="63"/>
        <end position="77"/>
    </location>
</feature>
<protein>
    <recommendedName>
        <fullName evidence="8">DUF202 domain-containing protein</fullName>
    </recommendedName>
</protein>
<gene>
    <name evidence="9" type="ORF">CC78DRAFT_534742</name>
</gene>
<evidence type="ECO:0000256" key="6">
    <source>
        <dbReference type="SAM" id="MobiDB-lite"/>
    </source>
</evidence>
<feature type="transmembrane region" description="Helical" evidence="7">
    <location>
        <begin position="95"/>
        <end position="117"/>
    </location>
</feature>
<keyword evidence="10" id="KW-1185">Reference proteome</keyword>
<reference evidence="10" key="1">
    <citation type="journal article" date="2020" name="Stud. Mycol.">
        <title>101 Dothideomycetes genomes: A test case for predicting lifestyles and emergence of pathogens.</title>
        <authorList>
            <person name="Haridas S."/>
            <person name="Albert R."/>
            <person name="Binder M."/>
            <person name="Bloem J."/>
            <person name="LaButti K."/>
            <person name="Salamov A."/>
            <person name="Andreopoulos B."/>
            <person name="Baker S."/>
            <person name="Barry K."/>
            <person name="Bills G."/>
            <person name="Bluhm B."/>
            <person name="Cannon C."/>
            <person name="Castanera R."/>
            <person name="Culley D."/>
            <person name="Daum C."/>
            <person name="Ezra D."/>
            <person name="Gonzalez J."/>
            <person name="Henrissat B."/>
            <person name="Kuo A."/>
            <person name="Liang C."/>
            <person name="Lipzen A."/>
            <person name="Lutzoni F."/>
            <person name="Magnuson J."/>
            <person name="Mondo S."/>
            <person name="Nolan M."/>
            <person name="Ohm R."/>
            <person name="Pangilinan J."/>
            <person name="Park H.-J."/>
            <person name="Ramirez L."/>
            <person name="Alfaro M."/>
            <person name="Sun H."/>
            <person name="Tritt A."/>
            <person name="Yoshinaga Y."/>
            <person name="Zwiers L.-H."/>
            <person name="Turgeon B."/>
            <person name="Goodwin S."/>
            <person name="Spatafora J."/>
            <person name="Crous P."/>
            <person name="Grigoriev I."/>
        </authorList>
    </citation>
    <scope>NUCLEOTIDE SEQUENCE [LARGE SCALE GENOMIC DNA]</scope>
    <source>
        <strain evidence="10">CBS 304.66</strain>
    </source>
</reference>
<comment type="caution">
    <text evidence="9">The sequence shown here is derived from an EMBL/GenBank/DDBJ whole genome shotgun (WGS) entry which is preliminary data.</text>
</comment>
<dbReference type="Proteomes" id="UP000800093">
    <property type="component" value="Unassembled WGS sequence"/>
</dbReference>
<dbReference type="InterPro" id="IPR003807">
    <property type="entry name" value="DUF202"/>
</dbReference>
<name>A0A9P4KAN1_9PLEO</name>
<dbReference type="GO" id="GO:0005886">
    <property type="term" value="C:plasma membrane"/>
    <property type="evidence" value="ECO:0007669"/>
    <property type="project" value="UniProtKB-SubCell"/>
</dbReference>
<proteinExistence type="predicted"/>
<feature type="transmembrane region" description="Helical" evidence="7">
    <location>
        <begin position="129"/>
        <end position="150"/>
    </location>
</feature>
<evidence type="ECO:0000313" key="9">
    <source>
        <dbReference type="EMBL" id="KAF2262549.1"/>
    </source>
</evidence>
<organism evidence="9 10">
    <name type="scientific">Lojkania enalia</name>
    <dbReference type="NCBI Taxonomy" id="147567"/>
    <lineage>
        <taxon>Eukaryota</taxon>
        <taxon>Fungi</taxon>
        <taxon>Dikarya</taxon>
        <taxon>Ascomycota</taxon>
        <taxon>Pezizomycotina</taxon>
        <taxon>Dothideomycetes</taxon>
        <taxon>Pleosporomycetidae</taxon>
        <taxon>Pleosporales</taxon>
        <taxon>Pleosporales incertae sedis</taxon>
        <taxon>Lojkania</taxon>
    </lineage>
</organism>
<keyword evidence="5 7" id="KW-0472">Membrane</keyword>
<dbReference type="OrthoDB" id="199599at2759"/>
<evidence type="ECO:0000256" key="5">
    <source>
        <dbReference type="ARBA" id="ARBA00023136"/>
    </source>
</evidence>
<dbReference type="InterPro" id="IPR052053">
    <property type="entry name" value="IM_YidH-like"/>
</dbReference>
<comment type="subcellular location">
    <subcellularLocation>
        <location evidence="1">Cell membrane</location>
        <topology evidence="1">Multi-pass membrane protein</topology>
    </subcellularLocation>
</comment>
<keyword evidence="4 7" id="KW-1133">Transmembrane helix</keyword>
<evidence type="ECO:0000256" key="7">
    <source>
        <dbReference type="SAM" id="Phobius"/>
    </source>
</evidence>
<keyword evidence="2" id="KW-1003">Cell membrane</keyword>
<sequence length="160" mass="17220">MSFLRRLSTPLYQNTGSTARDHLASERTYLSWLRTGLGFIALGIAIQRFNQLDLIGLLSPPISRSHSTTSSPDTSSSGKDPAAGETQQGSGNDHVLVGALLGTGGGSIVYGTARYFSSMRMLERGMFKPAYFGAMWLSVSVAGLAGGVYVNALRGWRRER</sequence>
<dbReference type="AlphaFoldDB" id="A0A9P4KAN1"/>
<dbReference type="PANTHER" id="PTHR34187">
    <property type="entry name" value="FGR18P"/>
    <property type="match status" value="1"/>
</dbReference>